<dbReference type="PANTHER" id="PTHR43133:SF46">
    <property type="entry name" value="RNA POLYMERASE SIGMA-70 FACTOR ECF SUBFAMILY"/>
    <property type="match status" value="1"/>
</dbReference>
<evidence type="ECO:0000256" key="4">
    <source>
        <dbReference type="ARBA" id="ARBA00023163"/>
    </source>
</evidence>
<dbReference type="SUPFAM" id="SSF88659">
    <property type="entry name" value="Sigma3 and sigma4 domains of RNA polymerase sigma factors"/>
    <property type="match status" value="1"/>
</dbReference>
<evidence type="ECO:0000256" key="1">
    <source>
        <dbReference type="ARBA" id="ARBA00010641"/>
    </source>
</evidence>
<dbReference type="CDD" id="cd06171">
    <property type="entry name" value="Sigma70_r4"/>
    <property type="match status" value="1"/>
</dbReference>
<dbReference type="InterPro" id="IPR013324">
    <property type="entry name" value="RNA_pol_sigma_r3/r4-like"/>
</dbReference>
<feature type="domain" description="RNA polymerase sigma factor 70 region 4 type 2" evidence="6">
    <location>
        <begin position="141"/>
        <end position="191"/>
    </location>
</feature>
<evidence type="ECO:0000256" key="3">
    <source>
        <dbReference type="ARBA" id="ARBA00023082"/>
    </source>
</evidence>
<dbReference type="AlphaFoldDB" id="A0A1T4T8B0"/>
<dbReference type="Pfam" id="PF08281">
    <property type="entry name" value="Sigma70_r4_2"/>
    <property type="match status" value="1"/>
</dbReference>
<organism evidence="7 8">
    <name type="scientific">Chitinophaga eiseniae</name>
    <dbReference type="NCBI Taxonomy" id="634771"/>
    <lineage>
        <taxon>Bacteria</taxon>
        <taxon>Pseudomonadati</taxon>
        <taxon>Bacteroidota</taxon>
        <taxon>Chitinophagia</taxon>
        <taxon>Chitinophagales</taxon>
        <taxon>Chitinophagaceae</taxon>
        <taxon>Chitinophaga</taxon>
    </lineage>
</organism>
<evidence type="ECO:0000256" key="2">
    <source>
        <dbReference type="ARBA" id="ARBA00023015"/>
    </source>
</evidence>
<dbReference type="InterPro" id="IPR014284">
    <property type="entry name" value="RNA_pol_sigma-70_dom"/>
</dbReference>
<keyword evidence="8" id="KW-1185">Reference proteome</keyword>
<dbReference type="Gene3D" id="1.10.10.10">
    <property type="entry name" value="Winged helix-like DNA-binding domain superfamily/Winged helix DNA-binding domain"/>
    <property type="match status" value="1"/>
</dbReference>
<dbReference type="GO" id="GO:0003677">
    <property type="term" value="F:DNA binding"/>
    <property type="evidence" value="ECO:0007669"/>
    <property type="project" value="InterPro"/>
</dbReference>
<accession>A0A1T4T8B0</accession>
<dbReference type="Gene3D" id="1.10.1740.10">
    <property type="match status" value="1"/>
</dbReference>
<proteinExistence type="inferred from homology"/>
<dbReference type="EMBL" id="FUWZ01000004">
    <property type="protein sequence ID" value="SKA36643.1"/>
    <property type="molecule type" value="Genomic_DNA"/>
</dbReference>
<dbReference type="OrthoDB" id="9150024at2"/>
<evidence type="ECO:0000313" key="7">
    <source>
        <dbReference type="EMBL" id="SKA36643.1"/>
    </source>
</evidence>
<dbReference type="PANTHER" id="PTHR43133">
    <property type="entry name" value="RNA POLYMERASE ECF-TYPE SIGMA FACTO"/>
    <property type="match status" value="1"/>
</dbReference>
<gene>
    <name evidence="7" type="ORF">SAMN04488128_104148</name>
</gene>
<evidence type="ECO:0000259" key="5">
    <source>
        <dbReference type="Pfam" id="PF04542"/>
    </source>
</evidence>
<evidence type="ECO:0000259" key="6">
    <source>
        <dbReference type="Pfam" id="PF08281"/>
    </source>
</evidence>
<dbReference type="GO" id="GO:0016987">
    <property type="term" value="F:sigma factor activity"/>
    <property type="evidence" value="ECO:0007669"/>
    <property type="project" value="UniProtKB-KW"/>
</dbReference>
<keyword evidence="4" id="KW-0804">Transcription</keyword>
<protein>
    <submittedName>
        <fullName evidence="7">RNA polymerase sigma-70 factor, ECF subfamily</fullName>
    </submittedName>
</protein>
<dbReference type="InterPro" id="IPR039425">
    <property type="entry name" value="RNA_pol_sigma-70-like"/>
</dbReference>
<dbReference type="InterPro" id="IPR007627">
    <property type="entry name" value="RNA_pol_sigma70_r2"/>
</dbReference>
<dbReference type="InterPro" id="IPR013249">
    <property type="entry name" value="RNA_pol_sigma70_r4_t2"/>
</dbReference>
<evidence type="ECO:0000313" key="8">
    <source>
        <dbReference type="Proteomes" id="UP000190367"/>
    </source>
</evidence>
<dbReference type="GO" id="GO:0006352">
    <property type="term" value="P:DNA-templated transcription initiation"/>
    <property type="evidence" value="ECO:0007669"/>
    <property type="project" value="InterPro"/>
</dbReference>
<keyword evidence="2" id="KW-0805">Transcription regulation</keyword>
<keyword evidence="3" id="KW-0731">Sigma factor</keyword>
<name>A0A1T4T8B0_9BACT</name>
<comment type="similarity">
    <text evidence="1">Belongs to the sigma-70 factor family. ECF subfamily.</text>
</comment>
<feature type="domain" description="RNA polymerase sigma-70 region 2" evidence="5">
    <location>
        <begin position="41"/>
        <end position="107"/>
    </location>
</feature>
<dbReference type="Proteomes" id="UP000190367">
    <property type="component" value="Unassembled WGS sequence"/>
</dbReference>
<dbReference type="SUPFAM" id="SSF88946">
    <property type="entry name" value="Sigma2 domain of RNA polymerase sigma factors"/>
    <property type="match status" value="1"/>
</dbReference>
<dbReference type="Pfam" id="PF04542">
    <property type="entry name" value="Sigma70_r2"/>
    <property type="match status" value="1"/>
</dbReference>
<dbReference type="InterPro" id="IPR036388">
    <property type="entry name" value="WH-like_DNA-bd_sf"/>
</dbReference>
<sequence length="243" mass="27509">MNNEPVTFRDQHTAGQPQADTANALLWEEVRQNNQEALVALYEKMYLSLVNYGIRSCGDAELTKDAINDVFLEIWDKRHQLNTVRNVKSYLFTYLRRKIFAGIRQSQQTGAAADAFATAAPYELSYEARIVAVQTTEELRRKVRRAIAQLTPRQQELVELRYFDGLSMEEVARRTGITTKTAYNTLGSALKILSAAFSLLMLLHIKSLRTLPAQETTLSVHKRGPLTGPFAVDLYLNIVNTLK</sequence>
<dbReference type="STRING" id="634771.SAMN04488128_104148"/>
<reference evidence="8" key="1">
    <citation type="submission" date="2017-02" db="EMBL/GenBank/DDBJ databases">
        <authorList>
            <person name="Varghese N."/>
            <person name="Submissions S."/>
        </authorList>
    </citation>
    <scope>NUCLEOTIDE SEQUENCE [LARGE SCALE GENOMIC DNA]</scope>
    <source>
        <strain evidence="8">DSM 22224</strain>
    </source>
</reference>
<dbReference type="NCBIfam" id="TIGR02937">
    <property type="entry name" value="sigma70-ECF"/>
    <property type="match status" value="1"/>
</dbReference>
<dbReference type="InterPro" id="IPR013325">
    <property type="entry name" value="RNA_pol_sigma_r2"/>
</dbReference>
<dbReference type="RefSeq" id="WP_078671514.1">
    <property type="nucleotide sequence ID" value="NZ_FUWZ01000004.1"/>
</dbReference>